<evidence type="ECO:0000256" key="2">
    <source>
        <dbReference type="SAM" id="Phobius"/>
    </source>
</evidence>
<feature type="transmembrane region" description="Helical" evidence="2">
    <location>
        <begin position="7"/>
        <end position="27"/>
    </location>
</feature>
<keyword evidence="2" id="KW-1133">Transmembrane helix</keyword>
<comment type="caution">
    <text evidence="4">The sequence shown here is derived from an EMBL/GenBank/DDBJ whole genome shotgun (WGS) entry which is preliminary data.</text>
</comment>
<dbReference type="InterPro" id="IPR055407">
    <property type="entry name" value="TraM_C"/>
</dbReference>
<dbReference type="RefSeq" id="WP_027883993.1">
    <property type="nucleotide sequence ID" value="NZ_BMWY01000002.1"/>
</dbReference>
<feature type="region of interest" description="Disordered" evidence="1">
    <location>
        <begin position="34"/>
        <end position="54"/>
    </location>
</feature>
<organism evidence="4 5">
    <name type="scientific">Mesonia mobilis</name>
    <dbReference type="NCBI Taxonomy" id="369791"/>
    <lineage>
        <taxon>Bacteria</taxon>
        <taxon>Pseudomonadati</taxon>
        <taxon>Bacteroidota</taxon>
        <taxon>Flavobacteriia</taxon>
        <taxon>Flavobacteriales</taxon>
        <taxon>Flavobacteriaceae</taxon>
        <taxon>Mesonia</taxon>
    </lineage>
</organism>
<evidence type="ECO:0000256" key="1">
    <source>
        <dbReference type="SAM" id="MobiDB-lite"/>
    </source>
</evidence>
<dbReference type="GeneID" id="94368477"/>
<keyword evidence="2" id="KW-0812">Transmembrane</keyword>
<evidence type="ECO:0000259" key="3">
    <source>
        <dbReference type="Pfam" id="PF12508"/>
    </source>
</evidence>
<reference evidence="5" key="1">
    <citation type="journal article" date="2019" name="Int. J. Syst. Evol. Microbiol.">
        <title>The Global Catalogue of Microorganisms (GCM) 10K type strain sequencing project: providing services to taxonomists for standard genome sequencing and annotation.</title>
        <authorList>
            <consortium name="The Broad Institute Genomics Platform"/>
            <consortium name="The Broad Institute Genome Sequencing Center for Infectious Disease"/>
            <person name="Wu L."/>
            <person name="Ma J."/>
        </authorList>
    </citation>
    <scope>NUCLEOTIDE SEQUENCE [LARGE SCALE GENOMIC DNA]</scope>
    <source>
        <strain evidence="5">KCTC 12708</strain>
    </source>
</reference>
<feature type="domain" description="Conjugative transposon TraM C-terminal" evidence="3">
    <location>
        <begin position="169"/>
        <end position="300"/>
    </location>
</feature>
<evidence type="ECO:0000313" key="5">
    <source>
        <dbReference type="Proteomes" id="UP000615593"/>
    </source>
</evidence>
<feature type="compositionally biased region" description="Basic and acidic residues" evidence="1">
    <location>
        <begin position="34"/>
        <end position="52"/>
    </location>
</feature>
<dbReference type="EMBL" id="BMWY01000002">
    <property type="protein sequence ID" value="GGZ49146.1"/>
    <property type="molecule type" value="Genomic_DNA"/>
</dbReference>
<evidence type="ECO:0000313" key="4">
    <source>
        <dbReference type="EMBL" id="GGZ49146.1"/>
    </source>
</evidence>
<accession>A0ABQ3BKU6</accession>
<dbReference type="Pfam" id="PF12508">
    <property type="entry name" value="Transposon_TraM"/>
    <property type="match status" value="1"/>
</dbReference>
<name>A0ABQ3BKU6_9FLAO</name>
<keyword evidence="2" id="KW-0472">Membrane</keyword>
<proteinExistence type="predicted"/>
<sequence>MKVQKNKIVMIVILLSVVLFIVGYSIITFGKQEEDSLEDKQPPVPQLEKDPEQYNTKMEALDHLEEERIEHIPEVYNEDLFDTTGTYREDQLAYEKQQLIDSVYQQYSDNSRIRQAGNNTSTLNPSQNTLEEEKQLEQLEELGLEHQLFFAANGVNTVSTMKGRTDEIIPVSVDGEQKISTNERLSLRLGKKSWIGGKQYFKNTPIYATVNFAPNRTLLKITHIQEKEVQLNAFDLQDGGEGVYLKNSFQQEATREVLDQTVGSINIPTVPQVSGLKNLFRRNNRNVKVTILDQYQMNLKPVKQ</sequence>
<gene>
    <name evidence="4" type="ORF">GCM10008088_08140</name>
</gene>
<keyword evidence="5" id="KW-1185">Reference proteome</keyword>
<dbReference type="Proteomes" id="UP000615593">
    <property type="component" value="Unassembled WGS sequence"/>
</dbReference>
<protein>
    <recommendedName>
        <fullName evidence="3">Conjugative transposon TraM C-terminal domain-containing protein</fullName>
    </recommendedName>
</protein>